<dbReference type="PROSITE" id="PS00639">
    <property type="entry name" value="THIOL_PROTEASE_HIS"/>
    <property type="match status" value="1"/>
</dbReference>
<dbReference type="InterPro" id="IPR000668">
    <property type="entry name" value="Peptidase_C1A_C"/>
</dbReference>
<evidence type="ECO:0000313" key="12">
    <source>
        <dbReference type="EMBL" id="PON81595.1"/>
    </source>
</evidence>
<protein>
    <recommendedName>
        <fullName evidence="8">Vignain</fullName>
    </recommendedName>
</protein>
<dbReference type="InterPro" id="IPR038765">
    <property type="entry name" value="Papain-like_cys_pep_sf"/>
</dbReference>
<sequence length="346" mass="39322">MEKAIILRHACLAILVLWTLWSPSRAYSEEYKPLKIGHSEQAVRERYAKWIIENEKNYTSEAERELRYWIYHLNVMLIDHVNSQNHPYKLTDNKYADLTNAEFRDIFLGFDRKLHHRTSFRYGDSENLPTRVDWREKGSVTPVKDQGQCGSCWAFSSVAAVESINHIKTGNLVSLSEQELVDCDVISGNQGCNGGYMDRAFEFVRRNGLTTEGNYPYRGSDGTCESVKVKDRRVTISGYERVPRNDEEKLQAAVAHQPVSVAIDASSYEFQLYSHGVFTGGCGTSLNHGVTVVGYGKENDQKYWLVKNSWGTGWGESGYIKIKRDSTDRRGKCGIAMEASYPLKKG</sequence>
<evidence type="ECO:0000259" key="11">
    <source>
        <dbReference type="SMART" id="SM00848"/>
    </source>
</evidence>
<comment type="caution">
    <text evidence="12">The sequence shown here is derived from an EMBL/GenBank/DDBJ whole genome shotgun (WGS) entry which is preliminary data.</text>
</comment>
<keyword evidence="2 12" id="KW-0645">Protease</keyword>
<dbReference type="Pfam" id="PF00112">
    <property type="entry name" value="Peptidase_C1"/>
    <property type="match status" value="1"/>
</dbReference>
<evidence type="ECO:0000256" key="6">
    <source>
        <dbReference type="ARBA" id="ARBA00023157"/>
    </source>
</evidence>
<evidence type="ECO:0000256" key="3">
    <source>
        <dbReference type="ARBA" id="ARBA00022729"/>
    </source>
</evidence>
<feature type="chain" id="PRO_5018694644" description="Vignain" evidence="9">
    <location>
        <begin position="27"/>
        <end position="346"/>
    </location>
</feature>
<dbReference type="Pfam" id="PF08246">
    <property type="entry name" value="Inhibitor_I29"/>
    <property type="match status" value="1"/>
</dbReference>
<evidence type="ECO:0000256" key="1">
    <source>
        <dbReference type="ARBA" id="ARBA00008455"/>
    </source>
</evidence>
<dbReference type="PANTHER" id="PTHR12411">
    <property type="entry name" value="CYSTEINE PROTEASE FAMILY C1-RELATED"/>
    <property type="match status" value="1"/>
</dbReference>
<proteinExistence type="inferred from homology"/>
<dbReference type="PROSITE" id="PS00640">
    <property type="entry name" value="THIOL_PROTEASE_ASN"/>
    <property type="match status" value="1"/>
</dbReference>
<dbReference type="InterPro" id="IPR000169">
    <property type="entry name" value="Pept_cys_AS"/>
</dbReference>
<keyword evidence="6" id="KW-1015">Disulfide bond</keyword>
<dbReference type="InterPro" id="IPR025660">
    <property type="entry name" value="Pept_his_AS"/>
</dbReference>
<dbReference type="SUPFAM" id="SSF54001">
    <property type="entry name" value="Cysteine proteinases"/>
    <property type="match status" value="1"/>
</dbReference>
<dbReference type="STRING" id="63057.A0A2P5E7U1"/>
<evidence type="ECO:0000256" key="5">
    <source>
        <dbReference type="ARBA" id="ARBA00022807"/>
    </source>
</evidence>
<dbReference type="EMBL" id="JXTC01000213">
    <property type="protein sequence ID" value="PON81595.1"/>
    <property type="molecule type" value="Genomic_DNA"/>
</dbReference>
<feature type="domain" description="Cathepsin propeptide inhibitor" evidence="11">
    <location>
        <begin position="47"/>
        <end position="103"/>
    </location>
</feature>
<evidence type="ECO:0000256" key="4">
    <source>
        <dbReference type="ARBA" id="ARBA00022801"/>
    </source>
</evidence>
<dbReference type="PROSITE" id="PS00139">
    <property type="entry name" value="THIOL_PROTEASE_CYS"/>
    <property type="match status" value="1"/>
</dbReference>
<keyword evidence="7" id="KW-0325">Glycoprotein</keyword>
<dbReference type="InterPro" id="IPR013201">
    <property type="entry name" value="Prot_inhib_I29"/>
</dbReference>
<keyword evidence="3 9" id="KW-0732">Signal</keyword>
<gene>
    <name evidence="12" type="primary">TorCP7</name>
    <name evidence="12" type="ORF">TorRG33x02_226330</name>
</gene>
<dbReference type="AlphaFoldDB" id="A0A2P5E7U1"/>
<dbReference type="GO" id="GO:0008234">
    <property type="term" value="F:cysteine-type peptidase activity"/>
    <property type="evidence" value="ECO:0007669"/>
    <property type="project" value="UniProtKB-KW"/>
</dbReference>
<keyword evidence="5" id="KW-0788">Thiol protease</keyword>
<dbReference type="InterPro" id="IPR039417">
    <property type="entry name" value="Peptidase_C1A_papain-like"/>
</dbReference>
<evidence type="ECO:0000259" key="10">
    <source>
        <dbReference type="SMART" id="SM00645"/>
    </source>
</evidence>
<evidence type="ECO:0000256" key="8">
    <source>
        <dbReference type="ARBA" id="ARBA00069575"/>
    </source>
</evidence>
<feature type="signal peptide" evidence="9">
    <location>
        <begin position="1"/>
        <end position="26"/>
    </location>
</feature>
<keyword evidence="4" id="KW-0378">Hydrolase</keyword>
<evidence type="ECO:0000256" key="2">
    <source>
        <dbReference type="ARBA" id="ARBA00022670"/>
    </source>
</evidence>
<name>A0A2P5E7U1_TREOI</name>
<feature type="domain" description="Peptidase C1A papain C-terminal" evidence="10">
    <location>
        <begin position="128"/>
        <end position="343"/>
    </location>
</feature>
<dbReference type="InterPro" id="IPR013128">
    <property type="entry name" value="Peptidase_C1A"/>
</dbReference>
<dbReference type="SMART" id="SM00848">
    <property type="entry name" value="Inhibitor_I29"/>
    <property type="match status" value="1"/>
</dbReference>
<accession>A0A2P5E7U1</accession>
<evidence type="ECO:0000256" key="7">
    <source>
        <dbReference type="ARBA" id="ARBA00023180"/>
    </source>
</evidence>
<keyword evidence="13" id="KW-1185">Reference proteome</keyword>
<reference evidence="13" key="1">
    <citation type="submission" date="2016-06" db="EMBL/GenBank/DDBJ databases">
        <title>Parallel loss of symbiosis genes in relatives of nitrogen-fixing non-legume Parasponia.</title>
        <authorList>
            <person name="Van Velzen R."/>
            <person name="Holmer R."/>
            <person name="Bu F."/>
            <person name="Rutten L."/>
            <person name="Van Zeijl A."/>
            <person name="Liu W."/>
            <person name="Santuari L."/>
            <person name="Cao Q."/>
            <person name="Sharma T."/>
            <person name="Shen D."/>
            <person name="Roswanjaya Y."/>
            <person name="Wardhani T."/>
            <person name="Kalhor M.S."/>
            <person name="Jansen J."/>
            <person name="Van den Hoogen J."/>
            <person name="Gungor B."/>
            <person name="Hartog M."/>
            <person name="Hontelez J."/>
            <person name="Verver J."/>
            <person name="Yang W.-C."/>
            <person name="Schijlen E."/>
            <person name="Repin R."/>
            <person name="Schilthuizen M."/>
            <person name="Schranz E."/>
            <person name="Heidstra R."/>
            <person name="Miyata K."/>
            <person name="Fedorova E."/>
            <person name="Kohlen W."/>
            <person name="Bisseling T."/>
            <person name="Smit S."/>
            <person name="Geurts R."/>
        </authorList>
    </citation>
    <scope>NUCLEOTIDE SEQUENCE [LARGE SCALE GENOMIC DNA]</scope>
    <source>
        <strain evidence="13">cv. RG33-2</strain>
    </source>
</reference>
<evidence type="ECO:0000256" key="9">
    <source>
        <dbReference type="SAM" id="SignalP"/>
    </source>
</evidence>
<dbReference type="InParanoid" id="A0A2P5E7U1"/>
<dbReference type="InterPro" id="IPR025661">
    <property type="entry name" value="Pept_asp_AS"/>
</dbReference>
<dbReference type="SMART" id="SM00645">
    <property type="entry name" value="Pept_C1"/>
    <property type="match status" value="1"/>
</dbReference>
<dbReference type="Gene3D" id="3.90.70.10">
    <property type="entry name" value="Cysteine proteinases"/>
    <property type="match status" value="1"/>
</dbReference>
<dbReference type="OrthoDB" id="10253408at2759"/>
<dbReference type="PRINTS" id="PR00705">
    <property type="entry name" value="PAPAIN"/>
</dbReference>
<dbReference type="CDD" id="cd02248">
    <property type="entry name" value="Peptidase_C1A"/>
    <property type="match status" value="1"/>
</dbReference>
<organism evidence="12 13">
    <name type="scientific">Trema orientale</name>
    <name type="common">Charcoal tree</name>
    <name type="synonym">Celtis orientalis</name>
    <dbReference type="NCBI Taxonomy" id="63057"/>
    <lineage>
        <taxon>Eukaryota</taxon>
        <taxon>Viridiplantae</taxon>
        <taxon>Streptophyta</taxon>
        <taxon>Embryophyta</taxon>
        <taxon>Tracheophyta</taxon>
        <taxon>Spermatophyta</taxon>
        <taxon>Magnoliopsida</taxon>
        <taxon>eudicotyledons</taxon>
        <taxon>Gunneridae</taxon>
        <taxon>Pentapetalae</taxon>
        <taxon>rosids</taxon>
        <taxon>fabids</taxon>
        <taxon>Rosales</taxon>
        <taxon>Cannabaceae</taxon>
        <taxon>Trema</taxon>
    </lineage>
</organism>
<comment type="similarity">
    <text evidence="1">Belongs to the peptidase C1 family.</text>
</comment>
<dbReference type="FunCoup" id="A0A2P5E7U1">
    <property type="interactions" value="168"/>
</dbReference>
<evidence type="ECO:0000313" key="13">
    <source>
        <dbReference type="Proteomes" id="UP000237000"/>
    </source>
</evidence>
<dbReference type="Proteomes" id="UP000237000">
    <property type="component" value="Unassembled WGS sequence"/>
</dbReference>
<dbReference type="GO" id="GO:0006508">
    <property type="term" value="P:proteolysis"/>
    <property type="evidence" value="ECO:0007669"/>
    <property type="project" value="UniProtKB-KW"/>
</dbReference>
<dbReference type="FunFam" id="3.90.70.10:FF:000023">
    <property type="entry name" value="Senescence-specific cysteine protease SAG39"/>
    <property type="match status" value="1"/>
</dbReference>